<dbReference type="Proteomes" id="UP000627205">
    <property type="component" value="Unassembled WGS sequence"/>
</dbReference>
<dbReference type="PROSITE" id="PS51833">
    <property type="entry name" value="HDOD"/>
    <property type="match status" value="1"/>
</dbReference>
<evidence type="ECO:0000313" key="3">
    <source>
        <dbReference type="Proteomes" id="UP000627205"/>
    </source>
</evidence>
<accession>A0A8J3F3X0</accession>
<evidence type="ECO:0000313" key="2">
    <source>
        <dbReference type="EMBL" id="GGI53927.1"/>
    </source>
</evidence>
<keyword evidence="3" id="KW-1185">Reference proteome</keyword>
<reference evidence="2" key="1">
    <citation type="journal article" date="2014" name="Int. J. Syst. Evol. Microbiol.">
        <title>Complete genome sequence of Corynebacterium casei LMG S-19264T (=DSM 44701T), isolated from a smear-ripened cheese.</title>
        <authorList>
            <consortium name="US DOE Joint Genome Institute (JGI-PGF)"/>
            <person name="Walter F."/>
            <person name="Albersmeier A."/>
            <person name="Kalinowski J."/>
            <person name="Ruckert C."/>
        </authorList>
    </citation>
    <scope>NUCLEOTIDE SEQUENCE</scope>
    <source>
        <strain evidence="2">CCM 7664</strain>
    </source>
</reference>
<organism evidence="2 3">
    <name type="scientific">Oxalicibacterium solurbis</name>
    <dbReference type="NCBI Taxonomy" id="69280"/>
    <lineage>
        <taxon>Bacteria</taxon>
        <taxon>Pseudomonadati</taxon>
        <taxon>Pseudomonadota</taxon>
        <taxon>Betaproteobacteria</taxon>
        <taxon>Burkholderiales</taxon>
        <taxon>Oxalobacteraceae</taxon>
        <taxon>Oxalicibacterium</taxon>
    </lineage>
</organism>
<dbReference type="NCBIfam" id="TIGR00277">
    <property type="entry name" value="HDIG"/>
    <property type="match status" value="1"/>
</dbReference>
<dbReference type="InterPro" id="IPR006675">
    <property type="entry name" value="HDIG_dom"/>
</dbReference>
<evidence type="ECO:0000259" key="1">
    <source>
        <dbReference type="PROSITE" id="PS51833"/>
    </source>
</evidence>
<dbReference type="PANTHER" id="PTHR33525:SF3">
    <property type="entry name" value="RIBONUCLEASE Y"/>
    <property type="match status" value="1"/>
</dbReference>
<dbReference type="InterPro" id="IPR052340">
    <property type="entry name" value="RNase_Y/CdgJ"/>
</dbReference>
<name>A0A8J3F3X0_9BURK</name>
<gene>
    <name evidence="2" type="ORF">GCM10011430_11010</name>
</gene>
<dbReference type="PANTHER" id="PTHR33525">
    <property type="match status" value="1"/>
</dbReference>
<sequence length="291" mass="32221">MNTPVDPNEPHRIQLEQLTRQVGDLPALPAIVHDLLKNVKSDEADINVVARKVSLDQALSAKTLRFANSPLYGLQARVTTIQQAITMIGVDSVRQVALASSLKNHFPPGECAGVDFVALWRHAIAAAVCARALAWHLHVNQDYAFTAGLLHDIGRLMLATHFRQEYEAVVAYRQAHDCQWLDAERAVIGIDHAIAGEMLAEHWKFSDSIRNAIAGHHQPENQKVHSLASIVHVANAIVHALDLSGLEDDMVPPVSQTAWDDLGLSEDVYQQVFHETELMFEEVNRVLLAND</sequence>
<reference evidence="2" key="2">
    <citation type="submission" date="2020-09" db="EMBL/GenBank/DDBJ databases">
        <authorList>
            <person name="Sun Q."/>
            <person name="Sedlacek I."/>
        </authorList>
    </citation>
    <scope>NUCLEOTIDE SEQUENCE</scope>
    <source>
        <strain evidence="2">CCM 7664</strain>
    </source>
</reference>
<dbReference type="SUPFAM" id="SSF109604">
    <property type="entry name" value="HD-domain/PDEase-like"/>
    <property type="match status" value="1"/>
</dbReference>
<comment type="caution">
    <text evidence="2">The sequence shown here is derived from an EMBL/GenBank/DDBJ whole genome shotgun (WGS) entry which is preliminary data.</text>
</comment>
<dbReference type="RefSeq" id="WP_188420041.1">
    <property type="nucleotide sequence ID" value="NZ_BMDP01000002.1"/>
</dbReference>
<dbReference type="InterPro" id="IPR013976">
    <property type="entry name" value="HDOD"/>
</dbReference>
<feature type="domain" description="HDOD" evidence="1">
    <location>
        <begin position="25"/>
        <end position="219"/>
    </location>
</feature>
<dbReference type="Pfam" id="PF08668">
    <property type="entry name" value="HDOD"/>
    <property type="match status" value="1"/>
</dbReference>
<proteinExistence type="predicted"/>
<dbReference type="Gene3D" id="1.10.3210.10">
    <property type="entry name" value="Hypothetical protein af1432"/>
    <property type="match status" value="1"/>
</dbReference>
<dbReference type="EMBL" id="BMDP01000002">
    <property type="protein sequence ID" value="GGI53927.1"/>
    <property type="molecule type" value="Genomic_DNA"/>
</dbReference>
<protein>
    <submittedName>
        <fullName evidence="2">HD family phosphohydrolase</fullName>
    </submittedName>
</protein>
<dbReference type="AlphaFoldDB" id="A0A8J3F3X0"/>